<evidence type="ECO:0000313" key="2">
    <source>
        <dbReference type="Proteomes" id="UP000030764"/>
    </source>
</evidence>
<protein>
    <submittedName>
        <fullName evidence="1">Uncharacterized protein</fullName>
    </submittedName>
</protein>
<keyword evidence="2" id="KW-1185">Reference proteome</keyword>
<dbReference type="AlphaFoldDB" id="A0A085LVB9"/>
<dbReference type="EMBL" id="KL363282">
    <property type="protein sequence ID" value="KFD48915.1"/>
    <property type="molecule type" value="Genomic_DNA"/>
</dbReference>
<proteinExistence type="predicted"/>
<organism evidence="1 2">
    <name type="scientific">Trichuris suis</name>
    <name type="common">pig whipworm</name>
    <dbReference type="NCBI Taxonomy" id="68888"/>
    <lineage>
        <taxon>Eukaryota</taxon>
        <taxon>Metazoa</taxon>
        <taxon>Ecdysozoa</taxon>
        <taxon>Nematoda</taxon>
        <taxon>Enoplea</taxon>
        <taxon>Dorylaimia</taxon>
        <taxon>Trichinellida</taxon>
        <taxon>Trichuridae</taxon>
        <taxon>Trichuris</taxon>
    </lineage>
</organism>
<accession>A0A085LVB9</accession>
<reference evidence="1 2" key="1">
    <citation type="journal article" date="2014" name="Nat. Genet.">
        <title>Genome and transcriptome of the porcine whipworm Trichuris suis.</title>
        <authorList>
            <person name="Jex A.R."/>
            <person name="Nejsum P."/>
            <person name="Schwarz E.M."/>
            <person name="Hu L."/>
            <person name="Young N.D."/>
            <person name="Hall R.S."/>
            <person name="Korhonen P.K."/>
            <person name="Liao S."/>
            <person name="Thamsborg S."/>
            <person name="Xia J."/>
            <person name="Xu P."/>
            <person name="Wang S."/>
            <person name="Scheerlinck J.P."/>
            <person name="Hofmann A."/>
            <person name="Sternberg P.W."/>
            <person name="Wang J."/>
            <person name="Gasser R.B."/>
        </authorList>
    </citation>
    <scope>NUCLEOTIDE SEQUENCE [LARGE SCALE GENOMIC DNA]</scope>
    <source>
        <strain evidence="1">DCEP-RM93M</strain>
    </source>
</reference>
<name>A0A085LVB9_9BILA</name>
<dbReference type="Proteomes" id="UP000030764">
    <property type="component" value="Unassembled WGS sequence"/>
</dbReference>
<evidence type="ECO:0000313" key="1">
    <source>
        <dbReference type="EMBL" id="KFD48915.1"/>
    </source>
</evidence>
<gene>
    <name evidence="1" type="ORF">M513_10278</name>
</gene>
<sequence>MSLQWYFLNIRNEESAAALLREKGAFHGERSCRSCHHQMELCSRGPNAFHSGGAAIMPAARDSARTGTWFEDSRNRLSLEKAIGLILAWSDKLSSMRFCQ</sequence>